<evidence type="ECO:0000256" key="15">
    <source>
        <dbReference type="ARBA" id="ARBA00066572"/>
    </source>
</evidence>
<dbReference type="Proteomes" id="UP001652600">
    <property type="component" value="Chromosome 1"/>
</dbReference>
<evidence type="ECO:0000256" key="16">
    <source>
        <dbReference type="ARBA" id="ARBA00069221"/>
    </source>
</evidence>
<dbReference type="OrthoDB" id="408373at2759"/>
<evidence type="ECO:0000256" key="4">
    <source>
        <dbReference type="ARBA" id="ARBA00050358"/>
    </source>
</evidence>
<reference evidence="22" key="1">
    <citation type="submission" date="2023-03" db="UniProtKB">
        <authorList>
            <consortium name="EnsemblPlants"/>
        </authorList>
    </citation>
    <scope>IDENTIFICATION</scope>
</reference>
<dbReference type="Gene3D" id="3.40.50.1820">
    <property type="entry name" value="alpha/beta hydrolase"/>
    <property type="match status" value="1"/>
</dbReference>
<comment type="catalytic activity">
    <reaction evidence="4">
        <text>benzaldehyde + hydrogen cyanide = (S)-mandelonitrile</text>
        <dbReference type="Rhea" id="RHEA:77427"/>
        <dbReference type="ChEBI" id="CHEBI:17169"/>
        <dbReference type="ChEBI" id="CHEBI:18407"/>
        <dbReference type="ChEBI" id="CHEBI:36941"/>
    </reaction>
</comment>
<dbReference type="AlphaFoldDB" id="A0A1S3BZM4"/>
<evidence type="ECO:0000256" key="11">
    <source>
        <dbReference type="ARBA" id="ARBA00052600"/>
    </source>
</evidence>
<comment type="catalytic activity">
    <reaction evidence="10">
        <text>3-formylthiophene + hydrogen cyanide = (2S)-2-hydroxy-2-(thiophen-3-yl)acetonitrile</text>
        <dbReference type="Rhea" id="RHEA:77459"/>
        <dbReference type="ChEBI" id="CHEBI:18407"/>
        <dbReference type="ChEBI" id="CHEBI:87611"/>
        <dbReference type="ChEBI" id="CHEBI:197333"/>
    </reaction>
</comment>
<comment type="catalytic activity">
    <reaction evidence="8">
        <text>acrolein + hydrogen cyanide = (2S)-2-hydroxybut-3-enenitrile</text>
        <dbReference type="Rhea" id="RHEA:77411"/>
        <dbReference type="ChEBI" id="CHEBI:15368"/>
        <dbReference type="ChEBI" id="CHEBI:18407"/>
        <dbReference type="ChEBI" id="CHEBI:197356"/>
    </reaction>
</comment>
<organism evidence="23 24">
    <name type="scientific">Cucumis melo</name>
    <name type="common">Muskmelon</name>
    <dbReference type="NCBI Taxonomy" id="3656"/>
    <lineage>
        <taxon>Eukaryota</taxon>
        <taxon>Viridiplantae</taxon>
        <taxon>Streptophyta</taxon>
        <taxon>Embryophyta</taxon>
        <taxon>Tracheophyta</taxon>
        <taxon>Spermatophyta</taxon>
        <taxon>Magnoliopsida</taxon>
        <taxon>eudicotyledons</taxon>
        <taxon>Gunneridae</taxon>
        <taxon>Pentapetalae</taxon>
        <taxon>rosids</taxon>
        <taxon>fabids</taxon>
        <taxon>Cucurbitales</taxon>
        <taxon>Cucurbitaceae</taxon>
        <taxon>Benincaseae</taxon>
        <taxon>Cucumis</taxon>
    </lineage>
</organism>
<accession>A0A1S3BZM4</accession>
<protein>
    <recommendedName>
        <fullName evidence="16">(S)-hydroxynitrile lyase</fullName>
        <ecNumber evidence="15">4.1.2.47</ecNumber>
    </recommendedName>
    <alternativeName>
        <fullName evidence="17">2-hydroxy-2-methylpropanenitrile lyase</fullName>
    </alternativeName>
    <alternativeName>
        <fullName evidence="18">Acetone cyanohydrin lyase</fullName>
    </alternativeName>
    <alternativeName>
        <fullName evidence="19">Hydroxynitrile lyase</fullName>
    </alternativeName>
</protein>
<dbReference type="EC" id="4.1.2.47" evidence="15"/>
<comment type="catalytic activity">
    <reaction evidence="12">
        <text>cyclohexanecarbaldehyde + hydrogen cyanide = (2S)-2-cyclohexyl-2-hydroxyacetonitrile</text>
        <dbReference type="Rhea" id="RHEA:77423"/>
        <dbReference type="ChEBI" id="CHEBI:18407"/>
        <dbReference type="ChEBI" id="CHEBI:197359"/>
        <dbReference type="ChEBI" id="CHEBI:197360"/>
    </reaction>
</comment>
<evidence type="ECO:0000313" key="23">
    <source>
        <dbReference type="Proteomes" id="UP001652600"/>
    </source>
</evidence>
<comment type="similarity">
    <text evidence="14">Belongs to the AB hydrolase superfamily. Hydroxynitrile lyase family.</text>
</comment>
<comment type="catalytic activity">
    <reaction evidence="1">
        <text>4-methoxybenzaldehyde + hydrogen cyanide = (2S)-2-hydroxy-2-(4-methoxyphenyl)acetonitrile</text>
        <dbReference type="Rhea" id="RHEA:77447"/>
        <dbReference type="ChEBI" id="CHEBI:18407"/>
        <dbReference type="ChEBI" id="CHEBI:28235"/>
        <dbReference type="ChEBI" id="CHEBI:197328"/>
    </reaction>
</comment>
<comment type="catalytic activity">
    <reaction evidence="9">
        <text>2-methylpropanal + hydrogen cyanide = (2S)-2-hydroxy-3-methylbutanenitrile</text>
        <dbReference type="Rhea" id="RHEA:77403"/>
        <dbReference type="ChEBI" id="CHEBI:18407"/>
        <dbReference type="ChEBI" id="CHEBI:48943"/>
        <dbReference type="ChEBI" id="CHEBI:197354"/>
    </reaction>
</comment>
<dbReference type="InterPro" id="IPR029058">
    <property type="entry name" value="AB_hydrolase_fold"/>
</dbReference>
<dbReference type="InterPro" id="IPR045889">
    <property type="entry name" value="MES/HNL"/>
</dbReference>
<evidence type="ECO:0000256" key="9">
    <source>
        <dbReference type="ARBA" id="ARBA00052033"/>
    </source>
</evidence>
<evidence type="ECO:0000256" key="2">
    <source>
        <dbReference type="ARBA" id="ARBA00050241"/>
    </source>
</evidence>
<evidence type="ECO:0000256" key="6">
    <source>
        <dbReference type="ARBA" id="ARBA00051647"/>
    </source>
</evidence>
<feature type="domain" description="AB hydrolase-1" evidence="21">
    <location>
        <begin position="39"/>
        <end position="281"/>
    </location>
</feature>
<evidence type="ECO:0000256" key="1">
    <source>
        <dbReference type="ARBA" id="ARBA00050104"/>
    </source>
</evidence>
<evidence type="ECO:0000256" key="19">
    <source>
        <dbReference type="ARBA" id="ARBA00079794"/>
    </source>
</evidence>
<keyword evidence="20" id="KW-0732">Signal</keyword>
<dbReference type="eggNOG" id="ENOG502QQWN">
    <property type="taxonomic scope" value="Eukaryota"/>
</dbReference>
<dbReference type="GO" id="GO:0080030">
    <property type="term" value="F:methyl indole-3-acetate esterase activity"/>
    <property type="evidence" value="ECO:0007669"/>
    <property type="project" value="TreeGrafter"/>
</dbReference>
<evidence type="ECO:0000313" key="22">
    <source>
        <dbReference type="EnsemblPlants" id="MELO3C018425.2.1"/>
    </source>
</evidence>
<proteinExistence type="inferred from homology"/>
<name>A0A1S3BZM4_CUCME</name>
<reference evidence="24" key="2">
    <citation type="submission" date="2025-04" db="UniProtKB">
        <authorList>
            <consortium name="RefSeq"/>
        </authorList>
    </citation>
    <scope>IDENTIFICATION</scope>
</reference>
<dbReference type="PANTHER" id="PTHR10992:SF1002">
    <property type="entry name" value="SALICYLIC ACID-BINDING PROTEIN 2-LIKE"/>
    <property type="match status" value="1"/>
</dbReference>
<dbReference type="SMR" id="A0A1S3BZM4"/>
<evidence type="ECO:0000256" key="7">
    <source>
        <dbReference type="ARBA" id="ARBA00051735"/>
    </source>
</evidence>
<dbReference type="InParanoid" id="A0A1S3BZM4"/>
<dbReference type="GO" id="GO:0009694">
    <property type="term" value="P:jasmonic acid metabolic process"/>
    <property type="evidence" value="ECO:0007669"/>
    <property type="project" value="TreeGrafter"/>
</dbReference>
<dbReference type="SUPFAM" id="SSF53474">
    <property type="entry name" value="alpha/beta-Hydrolases"/>
    <property type="match status" value="1"/>
</dbReference>
<dbReference type="EnsemblPlants" id="MELO3C018425.2.1">
    <property type="protein sequence ID" value="MELO3C018425.2.1"/>
    <property type="gene ID" value="MELO3C018425.2"/>
</dbReference>
<feature type="chain" id="PRO_5044565481" description="(S)-hydroxynitrile lyase" evidence="20">
    <location>
        <begin position="27"/>
        <end position="291"/>
    </location>
</feature>
<dbReference type="FunFam" id="3.40.50.1820:FF:000051">
    <property type="entry name" value="(S)-hydroxynitrile lyase"/>
    <property type="match status" value="1"/>
</dbReference>
<dbReference type="GO" id="GO:0009696">
    <property type="term" value="P:salicylic acid metabolic process"/>
    <property type="evidence" value="ECO:0007669"/>
    <property type="project" value="TreeGrafter"/>
</dbReference>
<evidence type="ECO:0000256" key="8">
    <source>
        <dbReference type="ARBA" id="ARBA00051977"/>
    </source>
</evidence>
<gene>
    <name evidence="24" type="primary">LOC103495209</name>
    <name evidence="22" type="synonym">103495209</name>
</gene>
<comment type="catalytic activity">
    <reaction evidence="6">
        <text>butan-2-one + hydrogen cyanide = 2-hydroxy-2-methylbutanenitrile</text>
        <dbReference type="Rhea" id="RHEA:77467"/>
        <dbReference type="ChEBI" id="CHEBI:18407"/>
        <dbReference type="ChEBI" id="CHEBI:28398"/>
        <dbReference type="ChEBI" id="CHEBI:60954"/>
    </reaction>
    <physiologicalReaction direction="right-to-left" evidence="6">
        <dbReference type="Rhea" id="RHEA:77469"/>
    </physiologicalReaction>
</comment>
<dbReference type="PANTHER" id="PTHR10992">
    <property type="entry name" value="METHYLESTERASE FAMILY MEMBER"/>
    <property type="match status" value="1"/>
</dbReference>
<evidence type="ECO:0000259" key="21">
    <source>
        <dbReference type="Pfam" id="PF12697"/>
    </source>
</evidence>
<comment type="catalytic activity">
    <reaction evidence="2">
        <text>a monosubstituted aliphatic (S)-hydroxynitrile = an aldehyde + hydrogen cyanide</text>
        <dbReference type="Rhea" id="RHEA:56588"/>
        <dbReference type="ChEBI" id="CHEBI:17478"/>
        <dbReference type="ChEBI" id="CHEBI:18407"/>
        <dbReference type="ChEBI" id="CHEBI:140596"/>
        <dbReference type="EC" id="4.1.2.47"/>
    </reaction>
</comment>
<dbReference type="GO" id="GO:0080032">
    <property type="term" value="F:methyl jasmonate esterase activity"/>
    <property type="evidence" value="ECO:0007669"/>
    <property type="project" value="TreeGrafter"/>
</dbReference>
<evidence type="ECO:0000256" key="12">
    <source>
        <dbReference type="ARBA" id="ARBA00052609"/>
    </source>
</evidence>
<dbReference type="Gramene" id="MELO3C018425.2.1">
    <property type="protein sequence ID" value="MELO3C018425.2.1"/>
    <property type="gene ID" value="MELO3C018425.2"/>
</dbReference>
<dbReference type="Pfam" id="PF12697">
    <property type="entry name" value="Abhydrolase_6"/>
    <property type="match status" value="1"/>
</dbReference>
<dbReference type="GO" id="GO:0047606">
    <property type="term" value="F:(S)-hydroxynitrile lyase activity"/>
    <property type="evidence" value="ECO:0007669"/>
    <property type="project" value="UniProtKB-EC"/>
</dbReference>
<dbReference type="GeneID" id="103495209"/>
<comment type="catalytic activity">
    <reaction evidence="11">
        <text>2,2-dimethylpropanal + hydrogen cyanide = (2S)-2-hydroxy-3,3-dimethylbutanenitrile</text>
        <dbReference type="Rhea" id="RHEA:77407"/>
        <dbReference type="ChEBI" id="CHEBI:18407"/>
        <dbReference type="ChEBI" id="CHEBI:141557"/>
        <dbReference type="ChEBI" id="CHEBI:197355"/>
    </reaction>
</comment>
<evidence type="ECO:0000256" key="3">
    <source>
        <dbReference type="ARBA" id="ARBA00050262"/>
    </source>
</evidence>
<dbReference type="GO" id="GO:0080031">
    <property type="term" value="F:methyl salicylate esterase activity"/>
    <property type="evidence" value="ECO:0007669"/>
    <property type="project" value="TreeGrafter"/>
</dbReference>
<comment type="catalytic activity">
    <reaction evidence="13">
        <text>an aromatic (S)-hydroxynitrile = an aromatic aldehyde + hydrogen cyanide</text>
        <dbReference type="Rhea" id="RHEA:54660"/>
        <dbReference type="ChEBI" id="CHEBI:18407"/>
        <dbReference type="ChEBI" id="CHEBI:33855"/>
        <dbReference type="ChEBI" id="CHEBI:138306"/>
        <dbReference type="EC" id="4.1.2.47"/>
    </reaction>
</comment>
<reference evidence="23" key="3">
    <citation type="submission" date="2025-05" db="UniProtKB">
        <authorList>
            <consortium name="RefSeq"/>
        </authorList>
    </citation>
    <scope>NUCLEOTIDE SEQUENCE [LARGE SCALE GENOMIC DNA]</scope>
</reference>
<comment type="catalytic activity">
    <reaction evidence="3">
        <text>2-hydroxy-2-methylpropanenitrile = acetone + hydrogen cyanide</text>
        <dbReference type="Rhea" id="RHEA:11932"/>
        <dbReference type="ChEBI" id="CHEBI:15347"/>
        <dbReference type="ChEBI" id="CHEBI:15348"/>
        <dbReference type="ChEBI" id="CHEBI:18407"/>
    </reaction>
    <physiologicalReaction direction="left-to-right" evidence="3">
        <dbReference type="Rhea" id="RHEA:11933"/>
    </physiologicalReaction>
</comment>
<evidence type="ECO:0000256" key="10">
    <source>
        <dbReference type="ARBA" id="ARBA00052511"/>
    </source>
</evidence>
<evidence type="ECO:0000256" key="17">
    <source>
        <dbReference type="ARBA" id="ARBA00076040"/>
    </source>
</evidence>
<evidence type="ECO:0000256" key="18">
    <source>
        <dbReference type="ARBA" id="ARBA00078291"/>
    </source>
</evidence>
<evidence type="ECO:0000256" key="20">
    <source>
        <dbReference type="SAM" id="SignalP"/>
    </source>
</evidence>
<sequence>MEKKIKNNNYLLPLLLLSLFFQFPLSDNTSHPHHFHKHFVFIHGSCHGAWSWFKLLPLLQSSGHRVTALDLAASGIDHRNPDSIRSISQYFQPLTDFMSALPQHQKVILVGHSLGGLAVAKAMEEFPTRISAAVFVTATMPGPALNISTIYGKVFERNESMMDSVYSYGDGTNRPPTAFLFGPRFLASKVYQRSPPEDLTLATLLMRPVPLFTEKDMSDVLKLSERNYGSVKRVFVMSGMDLVSNKEFQRWMIENNSPDRVVEMEGSDHMVMMSKPFQLCAHLQLLAQYYP</sequence>
<evidence type="ECO:0000256" key="14">
    <source>
        <dbReference type="ARBA" id="ARBA00060885"/>
    </source>
</evidence>
<comment type="catalytic activity">
    <reaction evidence="5">
        <text>formylthiophene + hydrogen cyanide = (2R)-2-hydroxy-2-(thiophen-2-yl)acetonitrile</text>
        <dbReference type="Rhea" id="RHEA:77455"/>
        <dbReference type="ChEBI" id="CHEBI:18407"/>
        <dbReference type="ChEBI" id="CHEBI:87301"/>
        <dbReference type="ChEBI" id="CHEBI:197332"/>
    </reaction>
</comment>
<evidence type="ECO:0000313" key="24">
    <source>
        <dbReference type="RefSeq" id="XP_008454904.1"/>
    </source>
</evidence>
<comment type="catalytic activity">
    <reaction evidence="7">
        <text>a disubstituted aliphatic (S)-hydroxynitrile = a ketone + hydrogen cyanide</text>
        <dbReference type="Rhea" id="RHEA:56592"/>
        <dbReference type="ChEBI" id="CHEBI:17087"/>
        <dbReference type="ChEBI" id="CHEBI:18407"/>
        <dbReference type="ChEBI" id="CHEBI:140597"/>
        <dbReference type="EC" id="4.1.2.47"/>
    </reaction>
</comment>
<evidence type="ECO:0000256" key="5">
    <source>
        <dbReference type="ARBA" id="ARBA00050608"/>
    </source>
</evidence>
<dbReference type="RefSeq" id="XP_008454904.1">
    <property type="nucleotide sequence ID" value="XM_008456682.2"/>
</dbReference>
<keyword evidence="23" id="KW-1185">Reference proteome</keyword>
<dbReference type="KEGG" id="cmo:103495209"/>
<evidence type="ECO:0000256" key="13">
    <source>
        <dbReference type="ARBA" id="ARBA00052826"/>
    </source>
</evidence>
<feature type="signal peptide" evidence="20">
    <location>
        <begin position="1"/>
        <end position="26"/>
    </location>
</feature>
<dbReference type="InterPro" id="IPR000073">
    <property type="entry name" value="AB_hydrolase_1"/>
</dbReference>